<dbReference type="PRINTS" id="PR00420">
    <property type="entry name" value="RNGMNOXGNASE"/>
</dbReference>
<dbReference type="GO" id="GO:0004497">
    <property type="term" value="F:monooxygenase activity"/>
    <property type="evidence" value="ECO:0007669"/>
    <property type="project" value="UniProtKB-KW"/>
</dbReference>
<accession>A0A1Y1Z2N4</accession>
<proteinExistence type="inferred from homology"/>
<evidence type="ECO:0000256" key="1">
    <source>
        <dbReference type="ARBA" id="ARBA00007992"/>
    </source>
</evidence>
<evidence type="ECO:0000256" key="4">
    <source>
        <dbReference type="ARBA" id="ARBA00023002"/>
    </source>
</evidence>
<dbReference type="FunFam" id="3.50.50.60:FF:000156">
    <property type="entry name" value="Salicylate hydroxylase, putative"/>
    <property type="match status" value="1"/>
</dbReference>
<evidence type="ECO:0000313" key="7">
    <source>
        <dbReference type="EMBL" id="ORY04552.1"/>
    </source>
</evidence>
<keyword evidence="4" id="KW-0560">Oxidoreductase</keyword>
<dbReference type="Gene3D" id="3.50.50.60">
    <property type="entry name" value="FAD/NAD(P)-binding domain"/>
    <property type="match status" value="1"/>
</dbReference>
<feature type="domain" description="FAD-binding" evidence="6">
    <location>
        <begin position="298"/>
        <end position="333"/>
    </location>
</feature>
<dbReference type="InterPro" id="IPR002938">
    <property type="entry name" value="FAD-bd"/>
</dbReference>
<dbReference type="AlphaFoldDB" id="A0A1Y1Z2N4"/>
<dbReference type="InterPro" id="IPR050493">
    <property type="entry name" value="FAD-dep_Monooxygenase_BioMet"/>
</dbReference>
<dbReference type="STRING" id="1231657.A0A1Y1Z2N4"/>
<reference evidence="7 8" key="1">
    <citation type="submission" date="2016-07" db="EMBL/GenBank/DDBJ databases">
        <title>Pervasive Adenine N6-methylation of Active Genes in Fungi.</title>
        <authorList>
            <consortium name="DOE Joint Genome Institute"/>
            <person name="Mondo S.J."/>
            <person name="Dannebaum R.O."/>
            <person name="Kuo R.C."/>
            <person name="Labutti K."/>
            <person name="Haridas S."/>
            <person name="Kuo A."/>
            <person name="Salamov A."/>
            <person name="Ahrendt S.R."/>
            <person name="Lipzen A."/>
            <person name="Sullivan W."/>
            <person name="Andreopoulos W.B."/>
            <person name="Clum A."/>
            <person name="Lindquist E."/>
            <person name="Daum C."/>
            <person name="Ramamoorthy G.K."/>
            <person name="Gryganskyi A."/>
            <person name="Culley D."/>
            <person name="Magnuson J.K."/>
            <person name="James T.Y."/>
            <person name="O'Malley M.A."/>
            <person name="Stajich J.E."/>
            <person name="Spatafora J.W."/>
            <person name="Visel A."/>
            <person name="Grigoriev I.V."/>
        </authorList>
    </citation>
    <scope>NUCLEOTIDE SEQUENCE [LARGE SCALE GENOMIC DNA]</scope>
    <source>
        <strain evidence="7 8">CBS 115471</strain>
    </source>
</reference>
<name>A0A1Y1Z2N4_9PLEO</name>
<dbReference type="GO" id="GO:0071949">
    <property type="term" value="F:FAD binding"/>
    <property type="evidence" value="ECO:0007669"/>
    <property type="project" value="InterPro"/>
</dbReference>
<dbReference type="PANTHER" id="PTHR13789">
    <property type="entry name" value="MONOOXYGENASE"/>
    <property type="match status" value="1"/>
</dbReference>
<gene>
    <name evidence="7" type="ORF">BCR34DRAFT_491470</name>
</gene>
<feature type="domain" description="FAD-binding" evidence="6">
    <location>
        <begin position="7"/>
        <end position="172"/>
    </location>
</feature>
<dbReference type="PANTHER" id="PTHR13789:SF316">
    <property type="entry name" value="FAD-BINDING DOMAIN-CONTAINING PROTEIN"/>
    <property type="match status" value="1"/>
</dbReference>
<comment type="caution">
    <text evidence="7">The sequence shown here is derived from an EMBL/GenBank/DDBJ whole genome shotgun (WGS) entry which is preliminary data.</text>
</comment>
<keyword evidence="2" id="KW-0285">Flavoprotein</keyword>
<keyword evidence="5" id="KW-0503">Monooxygenase</keyword>
<keyword evidence="3" id="KW-0274">FAD</keyword>
<protein>
    <recommendedName>
        <fullName evidence="6">FAD-binding domain-containing protein</fullName>
    </recommendedName>
</protein>
<dbReference type="OrthoDB" id="16820at2759"/>
<organism evidence="7 8">
    <name type="scientific">Clohesyomyces aquaticus</name>
    <dbReference type="NCBI Taxonomy" id="1231657"/>
    <lineage>
        <taxon>Eukaryota</taxon>
        <taxon>Fungi</taxon>
        <taxon>Dikarya</taxon>
        <taxon>Ascomycota</taxon>
        <taxon>Pezizomycotina</taxon>
        <taxon>Dothideomycetes</taxon>
        <taxon>Pleosporomycetidae</taxon>
        <taxon>Pleosporales</taxon>
        <taxon>Lindgomycetaceae</taxon>
        <taxon>Clohesyomyces</taxon>
    </lineage>
</organism>
<dbReference type="Pfam" id="PF01494">
    <property type="entry name" value="FAD_binding_3"/>
    <property type="match status" value="2"/>
</dbReference>
<dbReference type="Proteomes" id="UP000193144">
    <property type="component" value="Unassembled WGS sequence"/>
</dbReference>
<evidence type="ECO:0000313" key="8">
    <source>
        <dbReference type="Proteomes" id="UP000193144"/>
    </source>
</evidence>
<dbReference type="SUPFAM" id="SSF51905">
    <property type="entry name" value="FAD/NAD(P)-binding domain"/>
    <property type="match status" value="1"/>
</dbReference>
<dbReference type="EMBL" id="MCFA01000134">
    <property type="protein sequence ID" value="ORY04552.1"/>
    <property type="molecule type" value="Genomic_DNA"/>
</dbReference>
<keyword evidence="8" id="KW-1185">Reference proteome</keyword>
<sequence length="432" mass="47302">MLSTPPTRVAIIGAGLSGLTLAIALHRQGIACTIYELRQPSVSSSGALILSPNALRILDTLGLYSRLSPQGYSFETIAYKNHEEATTDRYYLGDEKTYGYKALRVYRQILLTELRAMAKQLQIPITYGVKFSHVVSEDDKGVSFAFVDGTVSSADILIGADGIHSTVRKYVAPGVFPKYSGQVAITCAIPLSKLEFPDGVEYDLPVGIHGKNGAFVMAPQNTDGSEVLAGTQRAYPEQDRAGWDALLANKDGLLALFQTGMEDWPQLVKSALNNVPVDTLAIWPYYVVPKLERWFSPANRVIILGDAAHAIPPTAGQGASQGFEDVFTLAALLPSLSQKMPLGKAVTYWNNMRQKRVDKVIELTLQLNNTRLPQAEREKLEAGQTWVSGESGELGWLYNANVEEDVLAWIKTETKVARTCPVDWLATKLQGK</sequence>
<evidence type="ECO:0000256" key="3">
    <source>
        <dbReference type="ARBA" id="ARBA00022827"/>
    </source>
</evidence>
<dbReference type="InterPro" id="IPR036188">
    <property type="entry name" value="FAD/NAD-bd_sf"/>
</dbReference>
<evidence type="ECO:0000256" key="2">
    <source>
        <dbReference type="ARBA" id="ARBA00022630"/>
    </source>
</evidence>
<evidence type="ECO:0000259" key="6">
    <source>
        <dbReference type="Pfam" id="PF01494"/>
    </source>
</evidence>
<comment type="similarity">
    <text evidence="1">Belongs to the paxM FAD-dependent monooxygenase family.</text>
</comment>
<evidence type="ECO:0000256" key="5">
    <source>
        <dbReference type="ARBA" id="ARBA00023033"/>
    </source>
</evidence>